<dbReference type="AlphaFoldDB" id="A0AAN7ULM5"/>
<gene>
    <name evidence="1" type="ORF">RRF57_010692</name>
</gene>
<accession>A0AAN7ULM5</accession>
<organism evidence="1 2">
    <name type="scientific">Xylaria bambusicola</name>
    <dbReference type="NCBI Taxonomy" id="326684"/>
    <lineage>
        <taxon>Eukaryota</taxon>
        <taxon>Fungi</taxon>
        <taxon>Dikarya</taxon>
        <taxon>Ascomycota</taxon>
        <taxon>Pezizomycotina</taxon>
        <taxon>Sordariomycetes</taxon>
        <taxon>Xylariomycetidae</taxon>
        <taxon>Xylariales</taxon>
        <taxon>Xylariaceae</taxon>
        <taxon>Xylaria</taxon>
    </lineage>
</organism>
<comment type="caution">
    <text evidence="1">The sequence shown here is derived from an EMBL/GenBank/DDBJ whole genome shotgun (WGS) entry which is preliminary data.</text>
</comment>
<keyword evidence="2" id="KW-1185">Reference proteome</keyword>
<sequence>MGADPLHLQPFFEALTLTAHGPMDATRLYPLWEALKQTRADGSIMAFYAANVAWTLLYELVYSHQDAAEDTAAGVKSLVLLYASPNAENPNGRFGTMPLYKYFS</sequence>
<protein>
    <submittedName>
        <fullName evidence="1">Uncharacterized protein</fullName>
    </submittedName>
</protein>
<dbReference type="Proteomes" id="UP001305414">
    <property type="component" value="Unassembled WGS sequence"/>
</dbReference>
<reference evidence="1 2" key="1">
    <citation type="submission" date="2023-10" db="EMBL/GenBank/DDBJ databases">
        <title>Draft genome sequence of Xylaria bambusicola isolate GMP-LS, the root and basal stem rot pathogen of sugarcane in Indonesia.</title>
        <authorList>
            <person name="Selvaraj P."/>
            <person name="Muralishankar V."/>
            <person name="Muruganantham S."/>
            <person name="Sp S."/>
            <person name="Haryani S."/>
            <person name="Lau K.J.X."/>
            <person name="Naqvi N.I."/>
        </authorList>
    </citation>
    <scope>NUCLEOTIDE SEQUENCE [LARGE SCALE GENOMIC DNA]</scope>
    <source>
        <strain evidence="1">GMP-LS</strain>
    </source>
</reference>
<evidence type="ECO:0000313" key="2">
    <source>
        <dbReference type="Proteomes" id="UP001305414"/>
    </source>
</evidence>
<evidence type="ECO:0000313" key="1">
    <source>
        <dbReference type="EMBL" id="KAK5634980.1"/>
    </source>
</evidence>
<name>A0AAN7ULM5_9PEZI</name>
<dbReference type="Gene3D" id="1.20.120.1780">
    <property type="entry name" value="UbiA prenyltransferase"/>
    <property type="match status" value="1"/>
</dbReference>
<proteinExistence type="predicted"/>
<dbReference type="EMBL" id="JAWHQM010000046">
    <property type="protein sequence ID" value="KAK5634980.1"/>
    <property type="molecule type" value="Genomic_DNA"/>
</dbReference>